<dbReference type="AlphaFoldDB" id="A0A0A9BDC8"/>
<protein>
    <submittedName>
        <fullName evidence="2">Uncharacterized protein</fullName>
    </submittedName>
</protein>
<proteinExistence type="predicted"/>
<evidence type="ECO:0000256" key="1">
    <source>
        <dbReference type="SAM" id="MobiDB-lite"/>
    </source>
</evidence>
<reference evidence="2" key="1">
    <citation type="submission" date="2014-09" db="EMBL/GenBank/DDBJ databases">
        <authorList>
            <person name="Magalhaes I.L.F."/>
            <person name="Oliveira U."/>
            <person name="Santos F.R."/>
            <person name="Vidigal T.H.D.A."/>
            <person name="Brescovit A.D."/>
            <person name="Santos A.J."/>
        </authorList>
    </citation>
    <scope>NUCLEOTIDE SEQUENCE</scope>
    <source>
        <tissue evidence="2">Shoot tissue taken approximately 20 cm above the soil surface</tissue>
    </source>
</reference>
<sequence>MLGMDRSTVPNPSMVPSKQPGMPTAEASGPARSKSRSTTAKSTSVTAKSRSSAHIEPGRRQNRAR</sequence>
<name>A0A0A9BDC8_ARUDO</name>
<reference evidence="2" key="2">
    <citation type="journal article" date="2015" name="Data Brief">
        <title>Shoot transcriptome of the giant reed, Arundo donax.</title>
        <authorList>
            <person name="Barrero R.A."/>
            <person name="Guerrero F.D."/>
            <person name="Moolhuijzen P."/>
            <person name="Goolsby J.A."/>
            <person name="Tidwell J."/>
            <person name="Bellgard S.E."/>
            <person name="Bellgard M.I."/>
        </authorList>
    </citation>
    <scope>NUCLEOTIDE SEQUENCE</scope>
    <source>
        <tissue evidence="2">Shoot tissue taken approximately 20 cm above the soil surface</tissue>
    </source>
</reference>
<feature type="compositionally biased region" description="Low complexity" evidence="1">
    <location>
        <begin position="36"/>
        <end position="52"/>
    </location>
</feature>
<organism evidence="2">
    <name type="scientific">Arundo donax</name>
    <name type="common">Giant reed</name>
    <name type="synonym">Donax arundinaceus</name>
    <dbReference type="NCBI Taxonomy" id="35708"/>
    <lineage>
        <taxon>Eukaryota</taxon>
        <taxon>Viridiplantae</taxon>
        <taxon>Streptophyta</taxon>
        <taxon>Embryophyta</taxon>
        <taxon>Tracheophyta</taxon>
        <taxon>Spermatophyta</taxon>
        <taxon>Magnoliopsida</taxon>
        <taxon>Liliopsida</taxon>
        <taxon>Poales</taxon>
        <taxon>Poaceae</taxon>
        <taxon>PACMAD clade</taxon>
        <taxon>Arundinoideae</taxon>
        <taxon>Arundineae</taxon>
        <taxon>Arundo</taxon>
    </lineage>
</organism>
<feature type="region of interest" description="Disordered" evidence="1">
    <location>
        <begin position="1"/>
        <end position="65"/>
    </location>
</feature>
<evidence type="ECO:0000313" key="2">
    <source>
        <dbReference type="EMBL" id="JAD59235.1"/>
    </source>
</evidence>
<accession>A0A0A9BDC8</accession>
<dbReference type="EMBL" id="GBRH01238660">
    <property type="protein sequence ID" value="JAD59235.1"/>
    <property type="molecule type" value="Transcribed_RNA"/>
</dbReference>